<dbReference type="Proteomes" id="UP000540787">
    <property type="component" value="Unassembled WGS sequence"/>
</dbReference>
<organism evidence="2 3">
    <name type="scientific">Massilia aurea</name>
    <dbReference type="NCBI Taxonomy" id="373040"/>
    <lineage>
        <taxon>Bacteria</taxon>
        <taxon>Pseudomonadati</taxon>
        <taxon>Pseudomonadota</taxon>
        <taxon>Betaproteobacteria</taxon>
        <taxon>Burkholderiales</taxon>
        <taxon>Oxalobacteraceae</taxon>
        <taxon>Telluria group</taxon>
        <taxon>Massilia</taxon>
    </lineage>
</organism>
<reference evidence="2 3" key="1">
    <citation type="submission" date="2020-08" db="EMBL/GenBank/DDBJ databases">
        <title>The Agave Microbiome: Exploring the role of microbial communities in plant adaptations to desert environments.</title>
        <authorList>
            <person name="Partida-Martinez L.P."/>
        </authorList>
    </citation>
    <scope>NUCLEOTIDE SEQUENCE [LARGE SCALE GENOMIC DNA]</scope>
    <source>
        <strain evidence="2 3">AT3.2</strain>
    </source>
</reference>
<evidence type="ECO:0000313" key="2">
    <source>
        <dbReference type="EMBL" id="MBB6135202.1"/>
    </source>
</evidence>
<dbReference type="InterPro" id="IPR011990">
    <property type="entry name" value="TPR-like_helical_dom_sf"/>
</dbReference>
<proteinExistence type="predicted"/>
<evidence type="ECO:0000259" key="1">
    <source>
        <dbReference type="Pfam" id="PF19933"/>
    </source>
</evidence>
<name>A0A7W9X2C0_9BURK</name>
<keyword evidence="3" id="KW-1185">Reference proteome</keyword>
<dbReference type="EMBL" id="JACHBX010000003">
    <property type="protein sequence ID" value="MBB6135202.1"/>
    <property type="molecule type" value="Genomic_DNA"/>
</dbReference>
<dbReference type="AlphaFoldDB" id="A0A7W9X2C0"/>
<dbReference type="RefSeq" id="WP_221290660.1">
    <property type="nucleotide sequence ID" value="NZ_JACHBX010000003.1"/>
</dbReference>
<evidence type="ECO:0000313" key="3">
    <source>
        <dbReference type="Proteomes" id="UP000540787"/>
    </source>
</evidence>
<comment type="caution">
    <text evidence="2">The sequence shown here is derived from an EMBL/GenBank/DDBJ whole genome shotgun (WGS) entry which is preliminary data.</text>
</comment>
<dbReference type="Gene3D" id="1.25.40.10">
    <property type="entry name" value="Tetratricopeptide repeat domain"/>
    <property type="match status" value="1"/>
</dbReference>
<dbReference type="SUPFAM" id="SSF81901">
    <property type="entry name" value="HCP-like"/>
    <property type="match status" value="1"/>
</dbReference>
<sequence length="342" mass="39054">MNKAYVRWLSLAALAGALAFSILKYRAHLEYVAMHTMPPGLYEFKVTDPVPTCGRWKDHMPRQRDPEAYRIYIKARNFWRSKKEFEFTRQELQSILADVRLAVEKGDWGARALLAHFYLRGLGHLDTNKVLDPEPEKGVQIIRYAVSAGQAWGYYDLGVAHQYGYGGAAMDDAISWAYYRRATELGSPDAQMALAEAYEDAKRHDDALYLRMCAYKQEHGPAANSLGLTAEVKGRFDEALKYYQDGTRFGNKESAASLMLFFWTENWSQFTAENLIKLRELELKPDPERKTRYKAIKNALELNPDLRLKLLDKVLPLPPAELPPWNGVQDAIEPEIGAPPTY</sequence>
<dbReference type="InterPro" id="IPR045653">
    <property type="entry name" value="DUF6396"/>
</dbReference>
<dbReference type="Pfam" id="PF19933">
    <property type="entry name" value="DUF6396"/>
    <property type="match status" value="1"/>
</dbReference>
<feature type="domain" description="DUF6396" evidence="1">
    <location>
        <begin position="275"/>
        <end position="328"/>
    </location>
</feature>
<protein>
    <recommendedName>
        <fullName evidence="1">DUF6396 domain-containing protein</fullName>
    </recommendedName>
</protein>
<accession>A0A7W9X2C0</accession>
<gene>
    <name evidence="2" type="ORF">HD842_003360</name>
</gene>